<dbReference type="EMBL" id="MN740216">
    <property type="protein sequence ID" value="QHT94164.1"/>
    <property type="molecule type" value="Genomic_DNA"/>
</dbReference>
<reference evidence="1" key="1">
    <citation type="journal article" date="2020" name="Nature">
        <title>Giant virus diversity and host interactions through global metagenomics.</title>
        <authorList>
            <person name="Schulz F."/>
            <person name="Roux S."/>
            <person name="Paez-Espino D."/>
            <person name="Jungbluth S."/>
            <person name="Walsh D.A."/>
            <person name="Denef V.J."/>
            <person name="McMahon K.D."/>
            <person name="Konstantinidis K.T."/>
            <person name="Eloe-Fadrosh E.A."/>
            <person name="Kyrpides N.C."/>
            <person name="Woyke T."/>
        </authorList>
    </citation>
    <scope>NUCLEOTIDE SEQUENCE</scope>
    <source>
        <strain evidence="1">GVMAG-M-3300024258-14</strain>
    </source>
</reference>
<sequence>MITPVKEISSTGPSSVNFLKREGLCTAQEIAALNIEDFELLIQNETHQLRHALRIVKLNAEQIVPMLVSEAVAVPIEYIRCVKASVTSTLLKEEVVVTVYKGNKY</sequence>
<name>A0A6C0ILV6_9ZZZZ</name>
<protein>
    <submittedName>
        <fullName evidence="1">Uncharacterized protein</fullName>
    </submittedName>
</protein>
<evidence type="ECO:0000313" key="1">
    <source>
        <dbReference type="EMBL" id="QHT94164.1"/>
    </source>
</evidence>
<organism evidence="1">
    <name type="scientific">viral metagenome</name>
    <dbReference type="NCBI Taxonomy" id="1070528"/>
    <lineage>
        <taxon>unclassified sequences</taxon>
        <taxon>metagenomes</taxon>
        <taxon>organismal metagenomes</taxon>
    </lineage>
</organism>
<proteinExistence type="predicted"/>
<accession>A0A6C0ILV6</accession>
<dbReference type="AlphaFoldDB" id="A0A6C0ILV6"/>